<evidence type="ECO:0000313" key="2">
    <source>
        <dbReference type="EMBL" id="GAA5158232.1"/>
    </source>
</evidence>
<feature type="region of interest" description="Disordered" evidence="1">
    <location>
        <begin position="685"/>
        <end position="725"/>
    </location>
</feature>
<protein>
    <submittedName>
        <fullName evidence="2">Type IV secretory system conjugative DNA transfer family protein</fullName>
    </submittedName>
</protein>
<dbReference type="Gene3D" id="3.40.50.300">
    <property type="entry name" value="P-loop containing nucleotide triphosphate hydrolases"/>
    <property type="match status" value="2"/>
</dbReference>
<dbReference type="PANTHER" id="PTHR30121:SF6">
    <property type="entry name" value="SLR6007 PROTEIN"/>
    <property type="match status" value="1"/>
</dbReference>
<organism evidence="2 3">
    <name type="scientific">Pseudonocardia eucalypti</name>
    <dbReference type="NCBI Taxonomy" id="648755"/>
    <lineage>
        <taxon>Bacteria</taxon>
        <taxon>Bacillati</taxon>
        <taxon>Actinomycetota</taxon>
        <taxon>Actinomycetes</taxon>
        <taxon>Pseudonocardiales</taxon>
        <taxon>Pseudonocardiaceae</taxon>
        <taxon>Pseudonocardia</taxon>
    </lineage>
</organism>
<dbReference type="InterPro" id="IPR027417">
    <property type="entry name" value="P-loop_NTPase"/>
</dbReference>
<evidence type="ECO:0000313" key="3">
    <source>
        <dbReference type="Proteomes" id="UP001428817"/>
    </source>
</evidence>
<evidence type="ECO:0000256" key="1">
    <source>
        <dbReference type="SAM" id="MobiDB-lite"/>
    </source>
</evidence>
<comment type="caution">
    <text evidence="2">The sequence shown here is derived from an EMBL/GenBank/DDBJ whole genome shotgun (WGS) entry which is preliminary data.</text>
</comment>
<dbReference type="PANTHER" id="PTHR30121">
    <property type="entry name" value="UNCHARACTERIZED PROTEIN YJGR-RELATED"/>
    <property type="match status" value="1"/>
</dbReference>
<accession>A0ABP9Q7V1</accession>
<proteinExistence type="predicted"/>
<keyword evidence="3" id="KW-1185">Reference proteome</keyword>
<dbReference type="RefSeq" id="WP_185059143.1">
    <property type="nucleotide sequence ID" value="NZ_BAABJP010000015.1"/>
</dbReference>
<dbReference type="InterPro" id="IPR051162">
    <property type="entry name" value="T4SS_component"/>
</dbReference>
<dbReference type="SUPFAM" id="SSF52540">
    <property type="entry name" value="P-loop containing nucleoside triphosphate hydrolases"/>
    <property type="match status" value="1"/>
</dbReference>
<sequence>MTDLAWFDATPPERLTLDDVTRLLRVLSGRPRRGLVQRLTPIVVFELRLSRDGVRWLFGCDRWMARTLPAELRAQLPDLSLVAAPEPDRRPMTTAREVRFTGLAYPLRLDTGDAVAAGLYHLAAELAGDEQAVVQWVVGPSNDRRRQPPEVVPPLTALGFTQADPPAGEQQLWKTKVAEPLFGVRGRIGVQVGDPKRAALLLRSLQAGLWLASGPQVPLKSSHQSSRTARLLHDVMGSSRTWSSLVNARELAVLIGWPVDGAAVPNRGVSLAPPPPSLLVPPEREADSRLLGRSLHPASRGRAVMLPIKAALSHSHLIGPTGSGKSTLLAQLIAADAAAGRSVLVVEPKGDLVTDVLRLLPPERHDDVIVIEPSDSALSVGLNPLAGPPAEAERRADELLALFRELFGSAIGPRSSDVLLHALITAARLPDGSLVDVPALLTQASFRRRVLAGVSDPLVLGPFWAGFEAALSDRERTMVVAPLMNKLRVLTTRAAIRRMLGQPAPGFQLDALFNERKIVLVNLNKGLIGPETARLLGTLVLSQLWRAIQRRAATPAKQRQPVTVMVDEWQDFAGALDFSDVLSTSRGLGVGWTLAHQHLGQLLPTLQAAVLANARNRVVFRPAQKDAAGLAAVLGAGVTAADLERLGAYQAAARVLVDNAPSPAFTLATEPLPAAIASAARLRRASQQRYGRPGQEIDDAIRARCYPTDSAPDAPIGSRRRRPQP</sequence>
<dbReference type="EMBL" id="BAABJP010000015">
    <property type="protein sequence ID" value="GAA5158232.1"/>
    <property type="molecule type" value="Genomic_DNA"/>
</dbReference>
<dbReference type="Proteomes" id="UP001428817">
    <property type="component" value="Unassembled WGS sequence"/>
</dbReference>
<dbReference type="CDD" id="cd01127">
    <property type="entry name" value="TrwB_TraG_TraD_VirD4"/>
    <property type="match status" value="1"/>
</dbReference>
<reference evidence="3" key="1">
    <citation type="journal article" date="2019" name="Int. J. Syst. Evol. Microbiol.">
        <title>The Global Catalogue of Microorganisms (GCM) 10K type strain sequencing project: providing services to taxonomists for standard genome sequencing and annotation.</title>
        <authorList>
            <consortium name="The Broad Institute Genomics Platform"/>
            <consortium name="The Broad Institute Genome Sequencing Center for Infectious Disease"/>
            <person name="Wu L."/>
            <person name="Ma J."/>
        </authorList>
    </citation>
    <scope>NUCLEOTIDE SEQUENCE [LARGE SCALE GENOMIC DNA]</scope>
    <source>
        <strain evidence="3">JCM 18303</strain>
    </source>
</reference>
<name>A0ABP9Q7V1_9PSEU</name>
<gene>
    <name evidence="2" type="ORF">GCM10023321_37750</name>
</gene>